<proteinExistence type="predicted"/>
<dbReference type="RefSeq" id="WP_379694772.1">
    <property type="nucleotide sequence ID" value="NZ_JBHSXH010000011.1"/>
</dbReference>
<comment type="caution">
    <text evidence="2">The sequence shown here is derived from an EMBL/GenBank/DDBJ whole genome shotgun (WGS) entry which is preliminary data.</text>
</comment>
<dbReference type="Proteomes" id="UP001596408">
    <property type="component" value="Unassembled WGS sequence"/>
</dbReference>
<reference evidence="2 3" key="1">
    <citation type="journal article" date="2019" name="Int. J. Syst. Evol. Microbiol.">
        <title>The Global Catalogue of Microorganisms (GCM) 10K type strain sequencing project: providing services to taxonomists for standard genome sequencing and annotation.</title>
        <authorList>
            <consortium name="The Broad Institute Genomics Platform"/>
            <consortium name="The Broad Institute Genome Sequencing Center for Infectious Disease"/>
            <person name="Wu L."/>
            <person name="Ma J."/>
        </authorList>
    </citation>
    <scope>NUCLEOTIDE SEQUENCE [LARGE SCALE GENOMIC DNA]</scope>
    <source>
        <strain evidence="2 3">YIM 94188</strain>
    </source>
</reference>
<feature type="transmembrane region" description="Helical" evidence="1">
    <location>
        <begin position="72"/>
        <end position="91"/>
    </location>
</feature>
<feature type="transmembrane region" description="Helical" evidence="1">
    <location>
        <begin position="19"/>
        <end position="36"/>
    </location>
</feature>
<evidence type="ECO:0000313" key="2">
    <source>
        <dbReference type="EMBL" id="MFC6825003.1"/>
    </source>
</evidence>
<organism evidence="2 3">
    <name type="scientific">Halopelagius fulvigenes</name>
    <dbReference type="NCBI Taxonomy" id="1198324"/>
    <lineage>
        <taxon>Archaea</taxon>
        <taxon>Methanobacteriati</taxon>
        <taxon>Methanobacteriota</taxon>
        <taxon>Stenosarchaea group</taxon>
        <taxon>Halobacteria</taxon>
        <taxon>Halobacteriales</taxon>
        <taxon>Haloferacaceae</taxon>
    </lineage>
</organism>
<feature type="transmembrane region" description="Helical" evidence="1">
    <location>
        <begin position="103"/>
        <end position="124"/>
    </location>
</feature>
<name>A0ABD5U1U1_9EURY</name>
<keyword evidence="1" id="KW-0812">Transmembrane</keyword>
<keyword evidence="1" id="KW-1133">Transmembrane helix</keyword>
<sequence length="130" mass="13798">MSNDLSLGSHLKRDLTSNLSVNIVSVVLGTFAFFALQVVESVTGGLFLALNIAVFVPYAYERYWPVDYATGAAIVWTISAALVTGGLYVGFYRASLGAFSAEYAAGAAFVVTAAVQYAIAALFARVRRNA</sequence>
<evidence type="ECO:0000256" key="1">
    <source>
        <dbReference type="SAM" id="Phobius"/>
    </source>
</evidence>
<evidence type="ECO:0000313" key="3">
    <source>
        <dbReference type="Proteomes" id="UP001596408"/>
    </source>
</evidence>
<gene>
    <name evidence="2" type="ORF">ACFQEV_08365</name>
</gene>
<protein>
    <submittedName>
        <fullName evidence="2">Uncharacterized protein</fullName>
    </submittedName>
</protein>
<feature type="transmembrane region" description="Helical" evidence="1">
    <location>
        <begin position="42"/>
        <end position="60"/>
    </location>
</feature>
<keyword evidence="3" id="KW-1185">Reference proteome</keyword>
<dbReference type="EMBL" id="JBHSXH010000011">
    <property type="protein sequence ID" value="MFC6825003.1"/>
    <property type="molecule type" value="Genomic_DNA"/>
</dbReference>
<dbReference type="AlphaFoldDB" id="A0ABD5U1U1"/>
<accession>A0ABD5U1U1</accession>
<keyword evidence="1" id="KW-0472">Membrane</keyword>